<reference evidence="6 7" key="1">
    <citation type="journal article" date="2018" name="J. Allergy Clin. Immunol.">
        <title>High-quality assembly of Dermatophagoides pteronyssinus genome and transcriptome reveals a wide range of novel allergens.</title>
        <authorList>
            <person name="Liu X.Y."/>
            <person name="Yang K.Y."/>
            <person name="Wang M.Q."/>
            <person name="Kwok J.S."/>
            <person name="Zeng X."/>
            <person name="Yang Z."/>
            <person name="Xiao X.J."/>
            <person name="Lau C.P."/>
            <person name="Li Y."/>
            <person name="Huang Z.M."/>
            <person name="Ba J.G."/>
            <person name="Yim A.K."/>
            <person name="Ouyang C.Y."/>
            <person name="Ngai S.M."/>
            <person name="Chan T.F."/>
            <person name="Leung E.L."/>
            <person name="Liu L."/>
            <person name="Liu Z.G."/>
            <person name="Tsui S.K."/>
        </authorList>
    </citation>
    <scope>NUCLEOTIDE SEQUENCE [LARGE SCALE GENOMIC DNA]</scope>
    <source>
        <strain evidence="6">Derp</strain>
    </source>
</reference>
<keyword evidence="7" id="KW-1185">Reference proteome</keyword>
<keyword evidence="2" id="KW-0863">Zinc-finger</keyword>
<keyword evidence="1" id="KW-0479">Metal-binding</keyword>
<dbReference type="Proteomes" id="UP000887458">
    <property type="component" value="Unassembled WGS sequence"/>
</dbReference>
<keyword evidence="5" id="KW-0732">Signal</keyword>
<feature type="region of interest" description="Disordered" evidence="4">
    <location>
        <begin position="39"/>
        <end position="122"/>
    </location>
</feature>
<evidence type="ECO:0000256" key="2">
    <source>
        <dbReference type="ARBA" id="ARBA00022771"/>
    </source>
</evidence>
<dbReference type="PANTHER" id="PTHR31437">
    <property type="entry name" value="SREK1IP1 FAMILY MEMBER"/>
    <property type="match status" value="1"/>
</dbReference>
<feature type="signal peptide" evidence="5">
    <location>
        <begin position="1"/>
        <end position="18"/>
    </location>
</feature>
<dbReference type="PANTHER" id="PTHR31437:SF1">
    <property type="entry name" value="PROTEIN SREK1IP1"/>
    <property type="match status" value="1"/>
</dbReference>
<reference evidence="6 7" key="2">
    <citation type="journal article" date="2022" name="Mol. Biol. Evol.">
        <title>Comparative Genomics Reveals Insights into the Divergent Evolution of Astigmatic Mites and Household Pest Adaptations.</title>
        <authorList>
            <person name="Xiong Q."/>
            <person name="Wan A.T."/>
            <person name="Liu X."/>
            <person name="Fung C.S."/>
            <person name="Xiao X."/>
            <person name="Malainual N."/>
            <person name="Hou J."/>
            <person name="Wang L."/>
            <person name="Wang M."/>
            <person name="Yang K.Y."/>
            <person name="Cui Y."/>
            <person name="Leung E.L."/>
            <person name="Nong W."/>
            <person name="Shin S.K."/>
            <person name="Au S.W."/>
            <person name="Jeong K.Y."/>
            <person name="Chew F.T."/>
            <person name="Hui J.H."/>
            <person name="Leung T.F."/>
            <person name="Tungtrongchitr A."/>
            <person name="Zhong N."/>
            <person name="Liu Z."/>
            <person name="Tsui S.K."/>
        </authorList>
    </citation>
    <scope>NUCLEOTIDE SEQUENCE [LARGE SCALE GENOMIC DNA]</scope>
    <source>
        <strain evidence="6">Derp</strain>
    </source>
</reference>
<evidence type="ECO:0000256" key="1">
    <source>
        <dbReference type="ARBA" id="ARBA00022723"/>
    </source>
</evidence>
<evidence type="ECO:0000313" key="6">
    <source>
        <dbReference type="EMBL" id="KAH9423297.1"/>
    </source>
</evidence>
<evidence type="ECO:0000313" key="7">
    <source>
        <dbReference type="Proteomes" id="UP000887458"/>
    </source>
</evidence>
<evidence type="ECO:0000256" key="3">
    <source>
        <dbReference type="ARBA" id="ARBA00022833"/>
    </source>
</evidence>
<accession>A0ABQ8JLJ9</accession>
<comment type="caution">
    <text evidence="6">The sequence shown here is derived from an EMBL/GenBank/DDBJ whole genome shotgun (WGS) entry which is preliminary data.</text>
</comment>
<proteinExistence type="predicted"/>
<protein>
    <submittedName>
        <fullName evidence="6">Zinc knuckle</fullName>
    </submittedName>
</protein>
<dbReference type="EMBL" id="NJHN03000032">
    <property type="protein sequence ID" value="KAH9423297.1"/>
    <property type="molecule type" value="Genomic_DNA"/>
</dbReference>
<feature type="compositionally biased region" description="Basic residues" evidence="4">
    <location>
        <begin position="62"/>
        <end position="71"/>
    </location>
</feature>
<organism evidence="6 7">
    <name type="scientific">Dermatophagoides pteronyssinus</name>
    <name type="common">European house dust mite</name>
    <dbReference type="NCBI Taxonomy" id="6956"/>
    <lineage>
        <taxon>Eukaryota</taxon>
        <taxon>Metazoa</taxon>
        <taxon>Ecdysozoa</taxon>
        <taxon>Arthropoda</taxon>
        <taxon>Chelicerata</taxon>
        <taxon>Arachnida</taxon>
        <taxon>Acari</taxon>
        <taxon>Acariformes</taxon>
        <taxon>Sarcoptiformes</taxon>
        <taxon>Astigmata</taxon>
        <taxon>Psoroptidia</taxon>
        <taxon>Analgoidea</taxon>
        <taxon>Pyroglyphidae</taxon>
        <taxon>Dermatophagoidinae</taxon>
        <taxon>Dermatophagoides</taxon>
    </lineage>
</organism>
<feature type="compositionally biased region" description="Basic residues" evidence="4">
    <location>
        <begin position="96"/>
        <end position="108"/>
    </location>
</feature>
<name>A0ABQ8JLJ9_DERPT</name>
<gene>
    <name evidence="6" type="primary">SREK1IP1</name>
    <name evidence="6" type="ORF">DERP_003575</name>
</gene>
<evidence type="ECO:0000256" key="5">
    <source>
        <dbReference type="SAM" id="SignalP"/>
    </source>
</evidence>
<keyword evidence="3" id="KW-0862">Zinc</keyword>
<evidence type="ECO:0000256" key="4">
    <source>
        <dbReference type="SAM" id="MobiDB-lite"/>
    </source>
</evidence>
<feature type="chain" id="PRO_5047048110" evidence="5">
    <location>
        <begin position="19"/>
        <end position="122"/>
    </location>
</feature>
<sequence>MWISLIICGAFLAAGHFAYQCRNFFRVNPTEDIVLDVSSTSSLDSDEGDNLKPFATGDSNRLKKKSTKHRKYSNDDSTSSSENSDDSDSSSSLTGHGRKRLKSKKTKPKDKSPNREPNLFLY</sequence>